<reference evidence="3 4" key="1">
    <citation type="journal article" date="2024" name="IMA Fungus">
        <title>IMA Genome - F19 : A genome assembly and annotation guide to empower mycologists, including annotated draft genome sequences of Ceratocystis pirilliformis, Diaporthe australafricana, Fusarium ophioides, Paecilomyces lecythidis, and Sporothrix stenoceras.</title>
        <authorList>
            <person name="Aylward J."/>
            <person name="Wilson A.M."/>
            <person name="Visagie C.M."/>
            <person name="Spraker J."/>
            <person name="Barnes I."/>
            <person name="Buitendag C."/>
            <person name="Ceriani C."/>
            <person name="Del Mar Angel L."/>
            <person name="du Plessis D."/>
            <person name="Fuchs T."/>
            <person name="Gasser K."/>
            <person name="Kramer D."/>
            <person name="Li W."/>
            <person name="Munsamy K."/>
            <person name="Piso A."/>
            <person name="Price J.L."/>
            <person name="Sonnekus B."/>
            <person name="Thomas C."/>
            <person name="van der Nest A."/>
            <person name="van Dijk A."/>
            <person name="van Heerden A."/>
            <person name="van Vuuren N."/>
            <person name="Yilmaz N."/>
            <person name="Duong T.A."/>
            <person name="van der Merwe N.A."/>
            <person name="Wingfield M.J."/>
            <person name="Wingfield B.D."/>
        </authorList>
    </citation>
    <scope>NUCLEOTIDE SEQUENCE [LARGE SCALE GENOMIC DNA]</scope>
    <source>
        <strain evidence="3 4">CMW 18300</strain>
    </source>
</reference>
<protein>
    <submittedName>
        <fullName evidence="3">Uncharacterized protein</fullName>
    </submittedName>
</protein>
<sequence length="653" mass="74537">MASLHEKWFRPKPNNGWQLTENQTFVDVKQFHSVLFDEDDFSDDEEEEDIDSSEEKSDTEESDDEGSSECDEAPSGNPNNGFGGPPAAEQDIDIVARFLEVMEDEDLHRDSIARLRQFFKSAKLGDLEEGTWKLTGSRIFLEDRNFSSKIFRPYSRSMTPKKLHSALKKQRYPQTISSMLERPKTRWTKSKDCQVERRTIFVSNPDEWIALVLAANASQSQAPVLFEFLDQYLKCETSISVVPNPLVAQLTLHLNLPFYTFRKSPSADSRKNHEDKALRKCEQLPCMEIWGMDESLSELRGWICESQISVAVSVVDIHGWTAYAFEDNYYKTLESLPDLDLDYSIPGFYFPDALAAGNFDSTRPLGPMEYFLKVFQYRIHQAHREWLMLVDRLEETVKRRDKQIQLQQRYSEWISAITGVVSDVSRQLSTTLTAWDEFERRCFKYFPEDIKSPLEMNIGHTFSKIKLLKDKLDSLSNEIVRDQSTLGAHLAVENTGTAKLVKALTVISILMMPMILNIALFSIQPGVMPFQMNFLAFVKSYFALALFVCLVWMILSQWDTLVMLAWYTLESLDRAVQASYGADIDPSKGEDDANEASTVDLDVDGQDSRIGEISSATGRAIWRHFNVNLPRRDEPGAPVTEAEPADLANVICV</sequence>
<evidence type="ECO:0000256" key="2">
    <source>
        <dbReference type="SAM" id="Phobius"/>
    </source>
</evidence>
<gene>
    <name evidence="3" type="ORF">Daus18300_007201</name>
</gene>
<name>A0ABR3WNR8_9PEZI</name>
<dbReference type="Proteomes" id="UP001583177">
    <property type="component" value="Unassembled WGS sequence"/>
</dbReference>
<feature type="region of interest" description="Disordered" evidence="1">
    <location>
        <begin position="36"/>
        <end position="88"/>
    </location>
</feature>
<evidence type="ECO:0000256" key="1">
    <source>
        <dbReference type="SAM" id="MobiDB-lite"/>
    </source>
</evidence>
<evidence type="ECO:0000313" key="3">
    <source>
        <dbReference type="EMBL" id="KAL1865311.1"/>
    </source>
</evidence>
<feature type="compositionally biased region" description="Acidic residues" evidence="1">
    <location>
        <begin position="36"/>
        <end position="72"/>
    </location>
</feature>
<keyword evidence="2" id="KW-0472">Membrane</keyword>
<dbReference type="EMBL" id="JAWRVE010000062">
    <property type="protein sequence ID" value="KAL1865311.1"/>
    <property type="molecule type" value="Genomic_DNA"/>
</dbReference>
<keyword evidence="2" id="KW-0812">Transmembrane</keyword>
<evidence type="ECO:0000313" key="4">
    <source>
        <dbReference type="Proteomes" id="UP001583177"/>
    </source>
</evidence>
<accession>A0ABR3WNR8</accession>
<keyword evidence="2" id="KW-1133">Transmembrane helix</keyword>
<comment type="caution">
    <text evidence="3">The sequence shown here is derived from an EMBL/GenBank/DDBJ whole genome shotgun (WGS) entry which is preliminary data.</text>
</comment>
<feature type="transmembrane region" description="Helical" evidence="2">
    <location>
        <begin position="503"/>
        <end position="522"/>
    </location>
</feature>
<organism evidence="3 4">
    <name type="scientific">Diaporthe australafricana</name>
    <dbReference type="NCBI Taxonomy" id="127596"/>
    <lineage>
        <taxon>Eukaryota</taxon>
        <taxon>Fungi</taxon>
        <taxon>Dikarya</taxon>
        <taxon>Ascomycota</taxon>
        <taxon>Pezizomycotina</taxon>
        <taxon>Sordariomycetes</taxon>
        <taxon>Sordariomycetidae</taxon>
        <taxon>Diaporthales</taxon>
        <taxon>Diaporthaceae</taxon>
        <taxon>Diaporthe</taxon>
    </lineage>
</organism>
<feature type="transmembrane region" description="Helical" evidence="2">
    <location>
        <begin position="534"/>
        <end position="555"/>
    </location>
</feature>
<keyword evidence="4" id="KW-1185">Reference proteome</keyword>
<proteinExistence type="predicted"/>
<feature type="compositionally biased region" description="Low complexity" evidence="1">
    <location>
        <begin position="73"/>
        <end position="88"/>
    </location>
</feature>